<comment type="similarity">
    <text evidence="1">Belongs to the zeta toxin family.</text>
</comment>
<evidence type="ECO:0000256" key="5">
    <source>
        <dbReference type="ARBA" id="ARBA00032897"/>
    </source>
</evidence>
<evidence type="ECO:0000313" key="9">
    <source>
        <dbReference type="Proteomes" id="UP001499979"/>
    </source>
</evidence>
<comment type="catalytic activity">
    <reaction evidence="6">
        <text>UDP-N-acetyl-alpha-D-glucosamine + ATP = UDP-N-acetyl-alpha-D-glucosamine 3'-phosphate + ADP + H(+)</text>
        <dbReference type="Rhea" id="RHEA:32671"/>
        <dbReference type="ChEBI" id="CHEBI:15378"/>
        <dbReference type="ChEBI" id="CHEBI:30616"/>
        <dbReference type="ChEBI" id="CHEBI:57705"/>
        <dbReference type="ChEBI" id="CHEBI:64353"/>
        <dbReference type="ChEBI" id="CHEBI:456216"/>
        <dbReference type="EC" id="2.7.1.176"/>
    </reaction>
</comment>
<dbReference type="EMBL" id="BAAAJE010000006">
    <property type="protein sequence ID" value="GAA1134813.1"/>
    <property type="molecule type" value="Genomic_DNA"/>
</dbReference>
<evidence type="ECO:0000256" key="6">
    <source>
        <dbReference type="ARBA" id="ARBA00048178"/>
    </source>
</evidence>
<keyword evidence="9" id="KW-1185">Reference proteome</keyword>
<evidence type="ECO:0000256" key="1">
    <source>
        <dbReference type="ARBA" id="ARBA00009104"/>
    </source>
</evidence>
<dbReference type="InterPro" id="IPR010488">
    <property type="entry name" value="Zeta_toxin_domain"/>
</dbReference>
<keyword evidence="3" id="KW-0547">Nucleotide-binding</keyword>
<evidence type="ECO:0000313" key="8">
    <source>
        <dbReference type="EMBL" id="GAA1134813.1"/>
    </source>
</evidence>
<proteinExistence type="inferred from homology"/>
<dbReference type="RefSeq" id="WP_343906748.1">
    <property type="nucleotide sequence ID" value="NZ_BAAAJE010000006.1"/>
</dbReference>
<protein>
    <recommendedName>
        <fullName evidence="5">UDP-N-acetylglucosamine kinase</fullName>
        <ecNumber evidence="2">2.7.1.176</ecNumber>
    </recommendedName>
    <alternativeName>
        <fullName evidence="5">UDP-N-acetylglucosamine kinase</fullName>
    </alternativeName>
</protein>
<evidence type="ECO:0000256" key="2">
    <source>
        <dbReference type="ARBA" id="ARBA00011963"/>
    </source>
</evidence>
<evidence type="ECO:0000259" key="7">
    <source>
        <dbReference type="Pfam" id="PF06414"/>
    </source>
</evidence>
<dbReference type="InterPro" id="IPR027417">
    <property type="entry name" value="P-loop_NTPase"/>
</dbReference>
<dbReference type="EC" id="2.7.1.176" evidence="2"/>
<name>A0ABN1UBJ6_9ACTN</name>
<evidence type="ECO:0000256" key="4">
    <source>
        <dbReference type="ARBA" id="ARBA00022840"/>
    </source>
</evidence>
<organism evidence="8 9">
    <name type="scientific">Nocardioides aquiterrae</name>
    <dbReference type="NCBI Taxonomy" id="203799"/>
    <lineage>
        <taxon>Bacteria</taxon>
        <taxon>Bacillati</taxon>
        <taxon>Actinomycetota</taxon>
        <taxon>Actinomycetes</taxon>
        <taxon>Propionibacteriales</taxon>
        <taxon>Nocardioidaceae</taxon>
        <taxon>Nocardioides</taxon>
    </lineage>
</organism>
<sequence>MSDAVRARVAAELEELSAPGHELHSESPRSTWVTYGDTVARLRTWEELIEEFTSLQEGITTDGRIAIVTAGPPGSGKSTTTTAILEAGDNPTSYRRIDPDVIKDLLLDRAIKDGLYEPLLQKRLSDGLPIMPRELSGLVHEESTRLAREIRRRCMRKGENVVVEGTLSWPDMIDVHLRELTEAGYDALHVVSVEVPKAVAAERVMDRWWAGRNDLADSLGGRFVPIAVIDGCWDEDGDPSRCDLNARELFRRARRQEGLVVTLTTSQDDLGEANQPGTDIRDRALRAMESD</sequence>
<gene>
    <name evidence="8" type="ORF">GCM10009606_13800</name>
</gene>
<evidence type="ECO:0000256" key="3">
    <source>
        <dbReference type="ARBA" id="ARBA00022741"/>
    </source>
</evidence>
<dbReference type="Gene3D" id="3.40.50.300">
    <property type="entry name" value="P-loop containing nucleotide triphosphate hydrolases"/>
    <property type="match status" value="1"/>
</dbReference>
<comment type="caution">
    <text evidence="8">The sequence shown here is derived from an EMBL/GenBank/DDBJ whole genome shotgun (WGS) entry which is preliminary data.</text>
</comment>
<accession>A0ABN1UBJ6</accession>
<dbReference type="Proteomes" id="UP001499979">
    <property type="component" value="Unassembled WGS sequence"/>
</dbReference>
<dbReference type="SUPFAM" id="SSF52540">
    <property type="entry name" value="P-loop containing nucleoside triphosphate hydrolases"/>
    <property type="match status" value="1"/>
</dbReference>
<dbReference type="Pfam" id="PF06414">
    <property type="entry name" value="Zeta_toxin"/>
    <property type="match status" value="1"/>
</dbReference>
<keyword evidence="4" id="KW-0067">ATP-binding</keyword>
<reference evidence="8 9" key="1">
    <citation type="journal article" date="2019" name="Int. J. Syst. Evol. Microbiol.">
        <title>The Global Catalogue of Microorganisms (GCM) 10K type strain sequencing project: providing services to taxonomists for standard genome sequencing and annotation.</title>
        <authorList>
            <consortium name="The Broad Institute Genomics Platform"/>
            <consortium name="The Broad Institute Genome Sequencing Center for Infectious Disease"/>
            <person name="Wu L."/>
            <person name="Ma J."/>
        </authorList>
    </citation>
    <scope>NUCLEOTIDE SEQUENCE [LARGE SCALE GENOMIC DNA]</scope>
    <source>
        <strain evidence="8 9">JCM 11813</strain>
    </source>
</reference>
<feature type="domain" description="Zeta toxin" evidence="7">
    <location>
        <begin position="65"/>
        <end position="232"/>
    </location>
</feature>